<evidence type="ECO:0000313" key="5">
    <source>
        <dbReference type="EMBL" id="CAC5419655.1"/>
    </source>
</evidence>
<protein>
    <recommendedName>
        <fullName evidence="4">CCHC-type domain-containing protein</fullName>
    </recommendedName>
</protein>
<dbReference type="SMART" id="SM00343">
    <property type="entry name" value="ZnF_C2HC"/>
    <property type="match status" value="1"/>
</dbReference>
<evidence type="ECO:0000256" key="1">
    <source>
        <dbReference type="PROSITE-ProRule" id="PRU00047"/>
    </source>
</evidence>
<proteinExistence type="predicted"/>
<reference evidence="5 6" key="1">
    <citation type="submission" date="2020-06" db="EMBL/GenBank/DDBJ databases">
        <authorList>
            <person name="Li R."/>
            <person name="Bekaert M."/>
        </authorList>
    </citation>
    <scope>NUCLEOTIDE SEQUENCE [LARGE SCALE GENOMIC DNA]</scope>
    <source>
        <strain evidence="6">wild</strain>
    </source>
</reference>
<dbReference type="GO" id="GO:0008270">
    <property type="term" value="F:zinc ion binding"/>
    <property type="evidence" value="ECO:0007669"/>
    <property type="project" value="UniProtKB-KW"/>
</dbReference>
<evidence type="ECO:0000256" key="3">
    <source>
        <dbReference type="SAM" id="MobiDB-lite"/>
    </source>
</evidence>
<accession>A0A6J8EJC6</accession>
<dbReference type="EMBL" id="CACVKT020009048">
    <property type="protein sequence ID" value="CAC5419655.1"/>
    <property type="molecule type" value="Genomic_DNA"/>
</dbReference>
<dbReference type="OrthoDB" id="6154420at2759"/>
<name>A0A6J8EJC6_MYTCO</name>
<organism evidence="5 6">
    <name type="scientific">Mytilus coruscus</name>
    <name type="common">Sea mussel</name>
    <dbReference type="NCBI Taxonomy" id="42192"/>
    <lineage>
        <taxon>Eukaryota</taxon>
        <taxon>Metazoa</taxon>
        <taxon>Spiralia</taxon>
        <taxon>Lophotrochozoa</taxon>
        <taxon>Mollusca</taxon>
        <taxon>Bivalvia</taxon>
        <taxon>Autobranchia</taxon>
        <taxon>Pteriomorphia</taxon>
        <taxon>Mytilida</taxon>
        <taxon>Mytiloidea</taxon>
        <taxon>Mytilidae</taxon>
        <taxon>Mytilinae</taxon>
        <taxon>Mytilus</taxon>
    </lineage>
</organism>
<dbReference type="AlphaFoldDB" id="A0A6J8EJC6"/>
<keyword evidence="1" id="KW-0479">Metal-binding</keyword>
<evidence type="ECO:0000313" key="6">
    <source>
        <dbReference type="Proteomes" id="UP000507470"/>
    </source>
</evidence>
<dbReference type="InterPro" id="IPR001878">
    <property type="entry name" value="Znf_CCHC"/>
</dbReference>
<evidence type="ECO:0000256" key="2">
    <source>
        <dbReference type="SAM" id="Coils"/>
    </source>
</evidence>
<feature type="region of interest" description="Disordered" evidence="3">
    <location>
        <begin position="457"/>
        <end position="489"/>
    </location>
</feature>
<evidence type="ECO:0000259" key="4">
    <source>
        <dbReference type="PROSITE" id="PS50158"/>
    </source>
</evidence>
<dbReference type="SUPFAM" id="SSF57756">
    <property type="entry name" value="Retrovirus zinc finger-like domains"/>
    <property type="match status" value="1"/>
</dbReference>
<dbReference type="InterPro" id="IPR036875">
    <property type="entry name" value="Znf_CCHC_sf"/>
</dbReference>
<dbReference type="PROSITE" id="PS50158">
    <property type="entry name" value="ZF_CCHC"/>
    <property type="match status" value="1"/>
</dbReference>
<dbReference type="Proteomes" id="UP000507470">
    <property type="component" value="Unassembled WGS sequence"/>
</dbReference>
<keyword evidence="6" id="KW-1185">Reference proteome</keyword>
<feature type="coiled-coil region" evidence="2">
    <location>
        <begin position="104"/>
        <end position="138"/>
    </location>
</feature>
<sequence>MSMPMMSSPFVTSPTQPCQMGAQYMPCPTPTQAAPATLQWATELLSRFEAMSVKINSIDEIKCAVSSVDFKLSEMKGDMNKLSKRVLDVETSQNFIAKSFDENIKMHEKTNKKIESDIKTLASEYEALRNDMSFIKRDSKNLSDSKTNLQKIFKANEKLNNYLESIKCESMRDNLLFHGIKESEGEDCALIIKSMCENNIDIDDELNIKTAFRLGKKNEVAVLSQNDGQERIRHTFVNFSDRQKLDSVRKRSYNLKSSTISITGQYPKSVVEKRKSLIPCLKKARDADVKAVLIKDKLFIGECWINNTCNIEIDDFMCKSIPLSRKKSINKGVPESQMIHYSAECPNIFVIGDLNARTANMNDFVQNDKLHDSILDRVGDLFTFVADEALSCRNNPDAGTNDYGTKLLNLCNKVQFDLNVDVLDNISCIEKKRPSKAISYLEDSKAAADSRIVKKIEAANSDKKQHSRKRPAEAAGSSYQQAHCGGNSGSNSLQLQPYRAGASAGGAQSQQSHAKPSDVCNKCGFYGHWARECRRQIKARVECPEHLLTEKHLRFMNNLILTLILNIRKMFLMLMAD</sequence>
<keyword evidence="2" id="KW-0175">Coiled coil</keyword>
<feature type="domain" description="CCHC-type" evidence="4">
    <location>
        <begin position="520"/>
        <end position="535"/>
    </location>
</feature>
<dbReference type="GO" id="GO:0003676">
    <property type="term" value="F:nucleic acid binding"/>
    <property type="evidence" value="ECO:0007669"/>
    <property type="project" value="InterPro"/>
</dbReference>
<keyword evidence="1" id="KW-0862">Zinc</keyword>
<keyword evidence="1" id="KW-0863">Zinc-finger</keyword>
<gene>
    <name evidence="5" type="ORF">MCOR_51965</name>
</gene>
<dbReference type="Pfam" id="PF00098">
    <property type="entry name" value="zf-CCHC"/>
    <property type="match status" value="1"/>
</dbReference>